<accession>A0A3L8DDL6</accession>
<dbReference type="PANTHER" id="PTHR46585">
    <property type="entry name" value="INTEGRASE CORE DOMAIN CONTAINING PROTEIN"/>
    <property type="match status" value="1"/>
</dbReference>
<evidence type="ECO:0008006" key="2">
    <source>
        <dbReference type="Google" id="ProtNLM"/>
    </source>
</evidence>
<proteinExistence type="predicted"/>
<name>A0A3L8DDL6_OOCBI</name>
<organism evidence="1">
    <name type="scientific">Ooceraea biroi</name>
    <name type="common">Clonal raider ant</name>
    <name type="synonym">Cerapachys biroi</name>
    <dbReference type="NCBI Taxonomy" id="2015173"/>
    <lineage>
        <taxon>Eukaryota</taxon>
        <taxon>Metazoa</taxon>
        <taxon>Ecdysozoa</taxon>
        <taxon>Arthropoda</taxon>
        <taxon>Hexapoda</taxon>
        <taxon>Insecta</taxon>
        <taxon>Pterygota</taxon>
        <taxon>Neoptera</taxon>
        <taxon>Endopterygota</taxon>
        <taxon>Hymenoptera</taxon>
        <taxon>Apocrita</taxon>
        <taxon>Aculeata</taxon>
        <taxon>Formicoidea</taxon>
        <taxon>Formicidae</taxon>
        <taxon>Dorylinae</taxon>
        <taxon>Ooceraea</taxon>
    </lineage>
</organism>
<evidence type="ECO:0000313" key="1">
    <source>
        <dbReference type="EMBL" id="RLU18262.1"/>
    </source>
</evidence>
<dbReference type="EMBL" id="QOIP01000009">
    <property type="protein sequence ID" value="RLU18262.1"/>
    <property type="molecule type" value="Genomic_DNA"/>
</dbReference>
<dbReference type="Proteomes" id="UP000279307">
    <property type="component" value="Chromosome 9"/>
</dbReference>
<gene>
    <name evidence="1" type="ORF">DMN91_008618</name>
</gene>
<sequence>MKASVVERFNRTLKNDMWKMFTLNGNYRWIDELQQLVANNVKIAAPARFTVGDPVRVSKYKTVFDKGYTPNWTTEVFRIIKVQTTNPVTYLIEDSRGEPIAGGFYKHKLHRVANPDIYLMEKWNIYDKNIQYYMNITNWDGRWRMVRWKVENSALERKEEIGEIRCKRKKEMREGKEKGRKG</sequence>
<dbReference type="PANTHER" id="PTHR46585:SF1">
    <property type="entry name" value="CHROMO DOMAIN-CONTAINING PROTEIN"/>
    <property type="match status" value="1"/>
</dbReference>
<protein>
    <recommendedName>
        <fullName evidence="2">Integrase catalytic domain-containing protein</fullName>
    </recommendedName>
</protein>
<reference evidence="1" key="1">
    <citation type="journal article" date="2018" name="Genome Res.">
        <title>The genomic architecture and molecular evolution of ant odorant receptors.</title>
        <authorList>
            <person name="McKenzie S.K."/>
            <person name="Kronauer D.J.C."/>
        </authorList>
    </citation>
    <scope>NUCLEOTIDE SEQUENCE [LARGE SCALE GENOMIC DNA]</scope>
    <source>
        <strain evidence="1">Clonal line C1</strain>
    </source>
</reference>
<reference evidence="1" key="2">
    <citation type="submission" date="2018-07" db="EMBL/GenBank/DDBJ databases">
        <authorList>
            <person name="Mckenzie S.K."/>
            <person name="Kronauer D.J.C."/>
        </authorList>
    </citation>
    <scope>NUCLEOTIDE SEQUENCE</scope>
    <source>
        <strain evidence="1">Clonal line C1</strain>
    </source>
</reference>
<dbReference type="OrthoDB" id="7690739at2759"/>
<comment type="caution">
    <text evidence="1">The sequence shown here is derived from an EMBL/GenBank/DDBJ whole genome shotgun (WGS) entry which is preliminary data.</text>
</comment>
<dbReference type="AlphaFoldDB" id="A0A3L8DDL6"/>